<dbReference type="AlphaFoldDB" id="A0A4U0TW90"/>
<dbReference type="InterPro" id="IPR001938">
    <property type="entry name" value="Thaumatin"/>
</dbReference>
<dbReference type="Pfam" id="PF00314">
    <property type="entry name" value="Thaumatin"/>
    <property type="match status" value="1"/>
</dbReference>
<feature type="disulfide bond" evidence="1">
    <location>
        <begin position="119"/>
        <end position="125"/>
    </location>
</feature>
<evidence type="ECO:0008006" key="5">
    <source>
        <dbReference type="Google" id="ProtNLM"/>
    </source>
</evidence>
<dbReference type="SUPFAM" id="SSF49870">
    <property type="entry name" value="Osmotin, thaumatin-like protein"/>
    <property type="match status" value="1"/>
</dbReference>
<protein>
    <recommendedName>
        <fullName evidence="5">Osmotin, thaumatin-like protein</fullName>
    </recommendedName>
</protein>
<evidence type="ECO:0000313" key="4">
    <source>
        <dbReference type="Proteomes" id="UP000308549"/>
    </source>
</evidence>
<evidence type="ECO:0000313" key="3">
    <source>
        <dbReference type="EMBL" id="TKA26598.1"/>
    </source>
</evidence>
<feature type="disulfide bond" evidence="1">
    <location>
        <begin position="266"/>
        <end position="275"/>
    </location>
</feature>
<feature type="signal peptide" evidence="2">
    <location>
        <begin position="1"/>
        <end position="17"/>
    </location>
</feature>
<dbReference type="SMART" id="SM00205">
    <property type="entry name" value="THN"/>
    <property type="match status" value="1"/>
</dbReference>
<dbReference type="PIRSF" id="PIRSF002703">
    <property type="entry name" value="Thaumatin"/>
    <property type="match status" value="1"/>
</dbReference>
<dbReference type="EMBL" id="NAJL01000027">
    <property type="protein sequence ID" value="TKA26598.1"/>
    <property type="molecule type" value="Genomic_DNA"/>
</dbReference>
<dbReference type="InterPro" id="IPR037176">
    <property type="entry name" value="Osmotin/thaumatin-like_sf"/>
</dbReference>
<feature type="chain" id="PRO_5020468245" description="Osmotin, thaumatin-like protein" evidence="2">
    <location>
        <begin position="18"/>
        <end position="347"/>
    </location>
</feature>
<keyword evidence="4" id="KW-1185">Reference proteome</keyword>
<evidence type="ECO:0000256" key="2">
    <source>
        <dbReference type="SAM" id="SignalP"/>
    </source>
</evidence>
<feature type="disulfide bond" evidence="1">
    <location>
        <begin position="230"/>
        <end position="262"/>
    </location>
</feature>
<dbReference type="PRINTS" id="PR00347">
    <property type="entry name" value="THAUMATIN"/>
</dbReference>
<dbReference type="Gene3D" id="2.60.110.10">
    <property type="entry name" value="Thaumatin"/>
    <property type="match status" value="1"/>
</dbReference>
<accession>A0A4U0TW90</accession>
<dbReference type="OrthoDB" id="430315at2759"/>
<proteinExistence type="predicted"/>
<name>A0A4U0TW90_9PEZI</name>
<feature type="disulfide bond" evidence="1">
    <location>
        <begin position="103"/>
        <end position="114"/>
    </location>
</feature>
<feature type="disulfide bond" evidence="1">
    <location>
        <begin position="56"/>
        <end position="327"/>
    </location>
</feature>
<organism evidence="3 4">
    <name type="scientific">Salinomyces thailandicus</name>
    <dbReference type="NCBI Taxonomy" id="706561"/>
    <lineage>
        <taxon>Eukaryota</taxon>
        <taxon>Fungi</taxon>
        <taxon>Dikarya</taxon>
        <taxon>Ascomycota</taxon>
        <taxon>Pezizomycotina</taxon>
        <taxon>Dothideomycetes</taxon>
        <taxon>Dothideomycetidae</taxon>
        <taxon>Mycosphaerellales</taxon>
        <taxon>Teratosphaeriaceae</taxon>
        <taxon>Salinomyces</taxon>
    </lineage>
</organism>
<gene>
    <name evidence="3" type="ORF">B0A50_04706</name>
</gene>
<dbReference type="PROSITE" id="PS51367">
    <property type="entry name" value="THAUMATIN_2"/>
    <property type="match status" value="1"/>
</dbReference>
<feature type="disulfide bond" evidence="1">
    <location>
        <begin position="276"/>
        <end position="286"/>
    </location>
</feature>
<keyword evidence="1" id="KW-1015">Disulfide bond</keyword>
<dbReference type="Proteomes" id="UP000308549">
    <property type="component" value="Unassembled WGS sequence"/>
</dbReference>
<sequence length="347" mass="37060">MLQPLLFAFLFFAFVAARQARLAAAGHAPHHYMNRFKIAKRQSGDANTPLMLTNWCPDSVWPAIDSQGGTGPSNTGFELASGDNQTEYVSSDWQGRVWGRTNCTFSGHGGGSACTTGDCGGLEACQGPGAPPATLAEFTLNGGQQQTFYDLSLVDGYNLPMAIVMLPNSNTDLTTLDPSTTNPSCVASAGNLAPPTFNPYTNSQQFLGTDSNSPLPFDTKITAATISQWCPWDLQVTPPSKPANGAYPYPDTKIPRPAFDPCYSACAKYNTDAYCCTGTADERGKCSPNYYSKAAKQVCPDAYSYAYDDQDSTFVQPTGGGFQMIFCPGGRSTDIIGRKGVGVIEHT</sequence>
<evidence type="ECO:0000256" key="1">
    <source>
        <dbReference type="PIRSR" id="PIRSR002703-1"/>
    </source>
</evidence>
<keyword evidence="2" id="KW-0732">Signal</keyword>
<dbReference type="PANTHER" id="PTHR31048">
    <property type="entry name" value="OS03G0233200 PROTEIN"/>
    <property type="match status" value="1"/>
</dbReference>
<comment type="caution">
    <text evidence="3">The sequence shown here is derived from an EMBL/GenBank/DDBJ whole genome shotgun (WGS) entry which is preliminary data.</text>
</comment>
<reference evidence="3 4" key="1">
    <citation type="submission" date="2017-03" db="EMBL/GenBank/DDBJ databases">
        <title>Genomes of endolithic fungi from Antarctica.</title>
        <authorList>
            <person name="Coleine C."/>
            <person name="Masonjones S."/>
            <person name="Stajich J.E."/>
        </authorList>
    </citation>
    <scope>NUCLEOTIDE SEQUENCE [LARGE SCALE GENOMIC DNA]</scope>
    <source>
        <strain evidence="3 4">CCFEE 6315</strain>
    </source>
</reference>